<sequence length="179" mass="19230">MTKAGVYMKIAIGSSNPAKRLAVEKAVQAAHLEGEVIALSVPSGVREQPFSDTETKQGAINRAKAVLEKAEAHIGIGLEGGVMETEDGLYLCNWGALAVKEQPVITAGGARILLPEEVAEQLRSGQELGPVMDQFTNKRGIRQHEGAVGIFSNGLVTRDEMFLHVAKLLLGQFLRNNDK</sequence>
<evidence type="ECO:0000313" key="13">
    <source>
        <dbReference type="Proteomes" id="UP000031982"/>
    </source>
</evidence>
<comment type="caution">
    <text evidence="10">Lacks conserved residue(s) required for the propagation of feature annotation.</text>
</comment>
<keyword evidence="5 10" id="KW-0460">Magnesium</keyword>
<comment type="function">
    <text evidence="10">Phosphatase that hydrolyzes non-canonical purine nucleotides such as XTP and ITP to their respective diphosphate derivatives. Probably excludes non-canonical purines from DNA/RNA precursor pool, thus preventing their incorporation into DNA/RNA and avoiding chromosomal lesions.</text>
</comment>
<name>A0ABR5AST8_BACBA</name>
<protein>
    <recommendedName>
        <fullName evidence="10">Probable inosine/xanthosine triphosphatase</fullName>
        <shortName evidence="10">ITPase/XTPase</shortName>
        <ecNumber evidence="10">3.6.1.73</ecNumber>
    </recommendedName>
    <alternativeName>
        <fullName evidence="10">Non-canonical purine NTP phosphatase</fullName>
    </alternativeName>
    <alternativeName>
        <fullName evidence="10">Non-standard purine NTP phosphatase</fullName>
    </alternativeName>
    <alternativeName>
        <fullName evidence="10">Nucleoside-triphosphate phosphatase</fullName>
        <shortName evidence="10">NTPase</shortName>
    </alternativeName>
</protein>
<evidence type="ECO:0000256" key="2">
    <source>
        <dbReference type="ARBA" id="ARBA00022723"/>
    </source>
</evidence>
<evidence type="ECO:0000256" key="5">
    <source>
        <dbReference type="ARBA" id="ARBA00022842"/>
    </source>
</evidence>
<dbReference type="Pfam" id="PF01931">
    <property type="entry name" value="NTPase_I-T"/>
    <property type="match status" value="1"/>
</dbReference>
<evidence type="ECO:0000256" key="9">
    <source>
        <dbReference type="ARBA" id="ARBA00048781"/>
    </source>
</evidence>
<evidence type="ECO:0000256" key="1">
    <source>
        <dbReference type="ARBA" id="ARBA00001936"/>
    </source>
</evidence>
<accession>A0ABR5AST8</accession>
<organism evidence="12 13">
    <name type="scientific">Bacillus badius</name>
    <dbReference type="NCBI Taxonomy" id="1455"/>
    <lineage>
        <taxon>Bacteria</taxon>
        <taxon>Bacillati</taxon>
        <taxon>Bacillota</taxon>
        <taxon>Bacilli</taxon>
        <taxon>Bacillales</taxon>
        <taxon>Bacillaceae</taxon>
        <taxon>Pseudobacillus</taxon>
    </lineage>
</organism>
<evidence type="ECO:0000256" key="10">
    <source>
        <dbReference type="HAMAP-Rule" id="MF_00648"/>
    </source>
</evidence>
<dbReference type="PANTHER" id="PTHR34699">
    <property type="match status" value="1"/>
</dbReference>
<dbReference type="InterPro" id="IPR029001">
    <property type="entry name" value="ITPase-like_fam"/>
</dbReference>
<proteinExistence type="inferred from homology"/>
<dbReference type="Gene3D" id="3.90.950.10">
    <property type="match status" value="1"/>
</dbReference>
<feature type="domain" description="Non-canonical purine NTP phosphatase/PRRC1" evidence="11">
    <location>
        <begin position="13"/>
        <end position="171"/>
    </location>
</feature>
<dbReference type="NCBIfam" id="NF002850">
    <property type="entry name" value="PRK03114.1"/>
    <property type="match status" value="1"/>
</dbReference>
<evidence type="ECO:0000256" key="6">
    <source>
        <dbReference type="ARBA" id="ARBA00023080"/>
    </source>
</evidence>
<dbReference type="InterPro" id="IPR050299">
    <property type="entry name" value="YjjX_NTPase"/>
</dbReference>
<feature type="binding site" evidence="10">
    <location>
        <begin position="14"/>
        <end position="19"/>
    </location>
    <ligand>
        <name>substrate</name>
    </ligand>
</feature>
<reference evidence="12 13" key="1">
    <citation type="submission" date="2015-01" db="EMBL/GenBank/DDBJ databases">
        <title>Genome Assembly of Bacillus badius MTCC 1458.</title>
        <authorList>
            <person name="Verma A."/>
            <person name="Khatri I."/>
            <person name="Mual P."/>
            <person name="Subramanian S."/>
            <person name="Krishnamurthi S."/>
        </authorList>
    </citation>
    <scope>NUCLEOTIDE SEQUENCE [LARGE SCALE GENOMIC DNA]</scope>
    <source>
        <strain evidence="12 13">MTCC 1458</strain>
    </source>
</reference>
<comment type="similarity">
    <text evidence="10">Belongs to the YjjX NTPase family.</text>
</comment>
<dbReference type="EMBL" id="JXLP01000012">
    <property type="protein sequence ID" value="KIL77822.1"/>
    <property type="molecule type" value="Genomic_DNA"/>
</dbReference>
<evidence type="ECO:0000313" key="12">
    <source>
        <dbReference type="EMBL" id="KIL77822.1"/>
    </source>
</evidence>
<feature type="binding site" evidence="10">
    <location>
        <begin position="71"/>
        <end position="72"/>
    </location>
    <ligand>
        <name>substrate</name>
    </ligand>
</feature>
<dbReference type="SUPFAM" id="SSF52972">
    <property type="entry name" value="ITPase-like"/>
    <property type="match status" value="1"/>
</dbReference>
<evidence type="ECO:0000256" key="4">
    <source>
        <dbReference type="ARBA" id="ARBA00022801"/>
    </source>
</evidence>
<evidence type="ECO:0000256" key="7">
    <source>
        <dbReference type="ARBA" id="ARBA00023211"/>
    </source>
</evidence>
<keyword evidence="7 10" id="KW-0464">Manganese</keyword>
<evidence type="ECO:0000256" key="8">
    <source>
        <dbReference type="ARBA" id="ARBA00048174"/>
    </source>
</evidence>
<dbReference type="InterPro" id="IPR026533">
    <property type="entry name" value="NTPase/PRRC1"/>
</dbReference>
<dbReference type="Proteomes" id="UP000031982">
    <property type="component" value="Unassembled WGS sequence"/>
</dbReference>
<keyword evidence="4 10" id="KW-0378">Hydrolase</keyword>
<comment type="subunit">
    <text evidence="10">Homodimer.</text>
</comment>
<keyword evidence="3 10" id="KW-0547">Nucleotide-binding</keyword>
<evidence type="ECO:0000256" key="3">
    <source>
        <dbReference type="ARBA" id="ARBA00022741"/>
    </source>
</evidence>
<dbReference type="HAMAP" id="MF_00648">
    <property type="entry name" value="Non_canon_purine_NTPase_YjjX"/>
    <property type="match status" value="1"/>
</dbReference>
<gene>
    <name evidence="12" type="ORF">SD77_1151</name>
</gene>
<comment type="cofactor">
    <cofactor evidence="10">
        <name>Mg(2+)</name>
        <dbReference type="ChEBI" id="CHEBI:18420"/>
    </cofactor>
    <cofactor evidence="10">
        <name>Mn(2+)</name>
        <dbReference type="ChEBI" id="CHEBI:29035"/>
    </cofactor>
    <text evidence="10">Binds 1 divalent metal cation per subunit; can use either Mg(2+) or Mn(2+).</text>
</comment>
<dbReference type="PANTHER" id="PTHR34699:SF2">
    <property type="entry name" value="NON-CANONICAL PURINE NTP PHOSPHATASE_PRRC1 DOMAIN-CONTAINING PROTEIN"/>
    <property type="match status" value="1"/>
</dbReference>
<keyword evidence="6 10" id="KW-0546">Nucleotide metabolism</keyword>
<evidence type="ECO:0000259" key="11">
    <source>
        <dbReference type="Pfam" id="PF01931"/>
    </source>
</evidence>
<feature type="binding site" evidence="10">
    <location>
        <position position="71"/>
    </location>
    <ligand>
        <name>Mg(2+)</name>
        <dbReference type="ChEBI" id="CHEBI:18420"/>
    </ligand>
</feature>
<keyword evidence="2 10" id="KW-0479">Metal-binding</keyword>
<comment type="catalytic activity">
    <reaction evidence="9 10">
        <text>XTP + H2O = XDP + phosphate + H(+)</text>
        <dbReference type="Rhea" id="RHEA:28406"/>
        <dbReference type="ChEBI" id="CHEBI:15377"/>
        <dbReference type="ChEBI" id="CHEBI:15378"/>
        <dbReference type="ChEBI" id="CHEBI:43474"/>
        <dbReference type="ChEBI" id="CHEBI:59884"/>
        <dbReference type="ChEBI" id="CHEBI:61314"/>
        <dbReference type="EC" id="3.6.1.73"/>
    </reaction>
</comment>
<keyword evidence="13" id="KW-1185">Reference proteome</keyword>
<comment type="cofactor">
    <cofactor evidence="1">
        <name>Mn(2+)</name>
        <dbReference type="ChEBI" id="CHEBI:29035"/>
    </cofactor>
</comment>
<comment type="catalytic activity">
    <reaction evidence="8 10">
        <text>ITP + H2O = IDP + phosphate + H(+)</text>
        <dbReference type="Rhea" id="RHEA:28330"/>
        <dbReference type="ChEBI" id="CHEBI:15377"/>
        <dbReference type="ChEBI" id="CHEBI:15378"/>
        <dbReference type="ChEBI" id="CHEBI:43474"/>
        <dbReference type="ChEBI" id="CHEBI:58280"/>
        <dbReference type="ChEBI" id="CHEBI:61402"/>
        <dbReference type="EC" id="3.6.1.73"/>
    </reaction>
</comment>
<dbReference type="InterPro" id="IPR002786">
    <property type="entry name" value="Non_canon_purine_NTPase"/>
</dbReference>
<dbReference type="EC" id="3.6.1.73" evidence="10"/>
<comment type="caution">
    <text evidence="12">The sequence shown here is derived from an EMBL/GenBank/DDBJ whole genome shotgun (WGS) entry which is preliminary data.</text>
</comment>